<reference evidence="3" key="1">
    <citation type="journal article" date="2019" name="Int. J. Syst. Evol. Microbiol.">
        <title>The Global Catalogue of Microorganisms (GCM) 10K type strain sequencing project: providing services to taxonomists for standard genome sequencing and annotation.</title>
        <authorList>
            <consortium name="The Broad Institute Genomics Platform"/>
            <consortium name="The Broad Institute Genome Sequencing Center for Infectious Disease"/>
            <person name="Wu L."/>
            <person name="Ma J."/>
        </authorList>
    </citation>
    <scope>NUCLEOTIDE SEQUENCE [LARGE SCALE GENOMIC DNA]</scope>
    <source>
        <strain evidence="3">KCTC 52368</strain>
    </source>
</reference>
<protein>
    <submittedName>
        <fullName evidence="2">Methylmalonyl-CoA mutase subunit beta</fullName>
    </submittedName>
</protein>
<evidence type="ECO:0000313" key="3">
    <source>
        <dbReference type="Proteomes" id="UP001597526"/>
    </source>
</evidence>
<sequence length="455" mass="51581">MSTTNLFKDFDPVSAKEWKQKIQFDLKGADYNETLVWESPEGIKVKPFYHSDDETKPIQVKKTSGWHIGKSIYAGNAVLANKNGLEALENGAESLIFVIPSTDVKVEELLKDIITKGTAIYFELQFLSSAYIKDLLNFVGDAKENIYLNVDIVGNLARSGNWFYNLEKDHEELKTILSFNAKNTIGIDVSLYQNAGANMVQQLGYALAHTNEYLNEIKSNFEKPIEITFKVSVGTNYFFEIAKLRALRILWSALAKEYGVSESCHIIAVPTRRNKTLYDYNTNMLRTTTESMAAVLGGANMVYNMPYDAIYHKENDFGNRIAINQLLLLKNESYFDKIDNAAEGAYYIEALTEQLANKGLELFKSIEKGGGFLKLLKAHTIQKKIKESAQKEQDAFETGKAVLVGTNKFLNESDKMKDDLELYPFVKTNARKTLLEPIIERRLAEDVEQNRLKDE</sequence>
<name>A0ABW5N3Q9_9FLAO</name>
<dbReference type="InterPro" id="IPR016176">
    <property type="entry name" value="Cbl-dep_enz_cat"/>
</dbReference>
<dbReference type="Pfam" id="PF01642">
    <property type="entry name" value="MM_CoA_mutase"/>
    <property type="match status" value="1"/>
</dbReference>
<comment type="caution">
    <text evidence="2">The sequence shown here is derived from an EMBL/GenBank/DDBJ whole genome shotgun (WGS) entry which is preliminary data.</text>
</comment>
<proteinExistence type="predicted"/>
<dbReference type="PANTHER" id="PTHR48101:SF1">
    <property type="entry name" value="METHYLMALONYL-COA MUTASE, LARGE SUBUNIT"/>
    <property type="match status" value="1"/>
</dbReference>
<dbReference type="Gene3D" id="3.20.20.240">
    <property type="entry name" value="Methylmalonyl-CoA mutase"/>
    <property type="match status" value="1"/>
</dbReference>
<dbReference type="SUPFAM" id="SSF51703">
    <property type="entry name" value="Cobalamin (vitamin B12)-dependent enzymes"/>
    <property type="match status" value="1"/>
</dbReference>
<keyword evidence="3" id="KW-1185">Reference proteome</keyword>
<feature type="domain" description="Methylmalonyl-CoA mutase alpha/beta chain catalytic" evidence="1">
    <location>
        <begin position="149"/>
        <end position="442"/>
    </location>
</feature>
<dbReference type="CDD" id="cd03677">
    <property type="entry name" value="MM_CoA_mutase_beta"/>
    <property type="match status" value="1"/>
</dbReference>
<dbReference type="RefSeq" id="WP_377768220.1">
    <property type="nucleotide sequence ID" value="NZ_JBHULB010000081.1"/>
</dbReference>
<dbReference type="InterPro" id="IPR006099">
    <property type="entry name" value="MeMalonylCoA_mutase_a/b_cat"/>
</dbReference>
<accession>A0ABW5N3Q9</accession>
<evidence type="ECO:0000259" key="1">
    <source>
        <dbReference type="Pfam" id="PF01642"/>
    </source>
</evidence>
<organism evidence="2 3">
    <name type="scientific">Croceitalea marina</name>
    <dbReference type="NCBI Taxonomy" id="1775166"/>
    <lineage>
        <taxon>Bacteria</taxon>
        <taxon>Pseudomonadati</taxon>
        <taxon>Bacteroidota</taxon>
        <taxon>Flavobacteriia</taxon>
        <taxon>Flavobacteriales</taxon>
        <taxon>Flavobacteriaceae</taxon>
        <taxon>Croceitalea</taxon>
    </lineage>
</organism>
<dbReference type="PANTHER" id="PTHR48101">
    <property type="entry name" value="METHYLMALONYL-COA MUTASE, MITOCHONDRIAL-RELATED"/>
    <property type="match status" value="1"/>
</dbReference>
<evidence type="ECO:0000313" key="2">
    <source>
        <dbReference type="EMBL" id="MFD2588729.1"/>
    </source>
</evidence>
<gene>
    <name evidence="2" type="ORF">ACFSQJ_17510</name>
</gene>
<dbReference type="EMBL" id="JBHULB010000081">
    <property type="protein sequence ID" value="MFD2588729.1"/>
    <property type="molecule type" value="Genomic_DNA"/>
</dbReference>
<dbReference type="Proteomes" id="UP001597526">
    <property type="component" value="Unassembled WGS sequence"/>
</dbReference>